<proteinExistence type="predicted"/>
<dbReference type="Proteomes" id="UP000440304">
    <property type="component" value="Unassembled WGS sequence"/>
</dbReference>
<organism evidence="1 2">
    <name type="scientific">Shinella zoogloeoides</name>
    <name type="common">Crabtreella saccharophila</name>
    <dbReference type="NCBI Taxonomy" id="352475"/>
    <lineage>
        <taxon>Bacteria</taxon>
        <taxon>Pseudomonadati</taxon>
        <taxon>Pseudomonadota</taxon>
        <taxon>Alphaproteobacteria</taxon>
        <taxon>Hyphomicrobiales</taxon>
        <taxon>Rhizobiaceae</taxon>
        <taxon>Shinella</taxon>
    </lineage>
</organism>
<dbReference type="AlphaFoldDB" id="A0A6N8TAB9"/>
<name>A0A6N8TAB9_SHIZO</name>
<evidence type="ECO:0000313" key="2">
    <source>
        <dbReference type="Proteomes" id="UP000440304"/>
    </source>
</evidence>
<dbReference type="RefSeq" id="WP_160784931.1">
    <property type="nucleotide sequence ID" value="NZ_CP086610.1"/>
</dbReference>
<dbReference type="EMBL" id="WUML01000002">
    <property type="protein sequence ID" value="MXN99530.1"/>
    <property type="molecule type" value="Genomic_DNA"/>
</dbReference>
<comment type="caution">
    <text evidence="1">The sequence shown here is derived from an EMBL/GenBank/DDBJ whole genome shotgun (WGS) entry which is preliminary data.</text>
</comment>
<reference evidence="1 2" key="1">
    <citation type="submission" date="2019-12" db="EMBL/GenBank/DDBJ databases">
        <title>Shinella granuli gen. nov., sp. nov., and proposal of the reclassification of Zoogloea ramigera ATCC 19623 as Shinella zoogloeoides sp. nov.</title>
        <authorList>
            <person name="Gao J."/>
        </authorList>
    </citation>
    <scope>NUCLEOTIDE SEQUENCE [LARGE SCALE GENOMIC DNA]</scope>
    <source>
        <strain evidence="1 2">DSM 287</strain>
    </source>
</reference>
<protein>
    <submittedName>
        <fullName evidence="1">Uncharacterized protein</fullName>
    </submittedName>
</protein>
<gene>
    <name evidence="1" type="ORF">GR156_04410</name>
</gene>
<sequence length="88" mass="9751">MVGMDVHARASIRISISLRASAAAHRTAHSLCFAMASPPGVMGFAQETPKPPLRARENNRLCRSQLPPKTLKEFREHAFKLRGKSRIS</sequence>
<accession>A0A6N8TAB9</accession>
<evidence type="ECO:0000313" key="1">
    <source>
        <dbReference type="EMBL" id="MXN99530.1"/>
    </source>
</evidence>